<dbReference type="Gene3D" id="3.90.190.10">
    <property type="entry name" value="Protein tyrosine phosphatase superfamily"/>
    <property type="match status" value="1"/>
</dbReference>
<evidence type="ECO:0000256" key="3">
    <source>
        <dbReference type="ARBA" id="ARBA00022801"/>
    </source>
</evidence>
<dbReference type="STRING" id="77044.A0A1S7UJU6"/>
<keyword evidence="8" id="KW-1185">Reference proteome</keyword>
<evidence type="ECO:0000259" key="5">
    <source>
        <dbReference type="PROSITE" id="PS50054"/>
    </source>
</evidence>
<dbReference type="EMBL" id="DF977447">
    <property type="protein sequence ID" value="GAP83544.1"/>
    <property type="molecule type" value="Genomic_DNA"/>
</dbReference>
<dbReference type="PROSITE" id="PS50056">
    <property type="entry name" value="TYR_PHOSPHATASE_2"/>
    <property type="match status" value="1"/>
</dbReference>
<feature type="domain" description="Tyrosine specific protein phosphatases" evidence="6">
    <location>
        <begin position="87"/>
        <end position="142"/>
    </location>
</feature>
<dbReference type="PROSITE" id="PS50054">
    <property type="entry name" value="TYR_PHOSPHATASE_DUAL"/>
    <property type="match status" value="1"/>
</dbReference>
<dbReference type="AlphaFoldDB" id="A0A1S7UJU6"/>
<accession>A0A1S7UJU6</accession>
<reference evidence="7" key="1">
    <citation type="submission" date="2016-03" db="EMBL/GenBank/DDBJ databases">
        <title>Draft genome sequence of Rosellinia necatrix.</title>
        <authorList>
            <person name="Kanematsu S."/>
        </authorList>
    </citation>
    <scope>NUCLEOTIDE SEQUENCE [LARGE SCALE GENOMIC DNA]</scope>
    <source>
        <strain evidence="7">W97</strain>
    </source>
</reference>
<dbReference type="GO" id="GO:0005737">
    <property type="term" value="C:cytoplasm"/>
    <property type="evidence" value="ECO:0007669"/>
    <property type="project" value="TreeGrafter"/>
</dbReference>
<protein>
    <recommendedName>
        <fullName evidence="2">protein-tyrosine-phosphatase</fullName>
        <ecNumber evidence="2">3.1.3.48</ecNumber>
    </recommendedName>
</protein>
<dbReference type="OrthoDB" id="10252009at2759"/>
<evidence type="ECO:0000313" key="8">
    <source>
        <dbReference type="Proteomes" id="UP000054516"/>
    </source>
</evidence>
<comment type="similarity">
    <text evidence="1">Belongs to the protein-tyrosine phosphatase family. Non-receptor class dual specificity subfamily.</text>
</comment>
<feature type="domain" description="Tyrosine-protein phosphatase" evidence="5">
    <location>
        <begin position="19"/>
        <end position="163"/>
    </location>
</feature>
<gene>
    <name evidence="7" type="ORF">SAMD00023353_0200830</name>
</gene>
<keyword evidence="3 7" id="KW-0378">Hydrolase</keyword>
<evidence type="ECO:0000256" key="1">
    <source>
        <dbReference type="ARBA" id="ARBA00008601"/>
    </source>
</evidence>
<evidence type="ECO:0000313" key="7">
    <source>
        <dbReference type="EMBL" id="GAP83544.1"/>
    </source>
</evidence>
<sequence>MAPPKNKKTASSSAPTRSGPVQILPYLYLGPQSTSASEIALAHGITHIISIGCSPSKAQGSKSISYHRLSLLDDPGADITTAVRLAAGIINNAKALADRPGKVLAHCVAGISRSPAVLAGYLIQEEGMSLKEALHILARAKPTVRPNDGFLRQLKEMEIGIRGSGTIETDTLPGTVKERLRFLGVDDAAT</sequence>
<dbReference type="InterPro" id="IPR000340">
    <property type="entry name" value="Dual-sp_phosphatase_cat-dom"/>
</dbReference>
<dbReference type="SUPFAM" id="SSF52799">
    <property type="entry name" value="(Phosphotyrosine protein) phosphatases II"/>
    <property type="match status" value="1"/>
</dbReference>
<organism evidence="7">
    <name type="scientific">Rosellinia necatrix</name>
    <name type="common">White root-rot fungus</name>
    <dbReference type="NCBI Taxonomy" id="77044"/>
    <lineage>
        <taxon>Eukaryota</taxon>
        <taxon>Fungi</taxon>
        <taxon>Dikarya</taxon>
        <taxon>Ascomycota</taxon>
        <taxon>Pezizomycotina</taxon>
        <taxon>Sordariomycetes</taxon>
        <taxon>Xylariomycetidae</taxon>
        <taxon>Xylariales</taxon>
        <taxon>Xylariaceae</taxon>
        <taxon>Rosellinia</taxon>
    </lineage>
</organism>
<dbReference type="CDD" id="cd14498">
    <property type="entry name" value="DSP"/>
    <property type="match status" value="1"/>
</dbReference>
<dbReference type="SMART" id="SM00195">
    <property type="entry name" value="DSPc"/>
    <property type="match status" value="1"/>
</dbReference>
<dbReference type="PANTHER" id="PTHR10159:SF519">
    <property type="entry name" value="DUAL SPECIFICITY PROTEIN PHOSPHATASE MPK3"/>
    <property type="match status" value="1"/>
</dbReference>
<dbReference type="OMA" id="ASWNDER"/>
<dbReference type="PANTHER" id="PTHR10159">
    <property type="entry name" value="DUAL SPECIFICITY PROTEIN PHOSPHATASE"/>
    <property type="match status" value="1"/>
</dbReference>
<name>A0A1S7UJU6_ROSNE</name>
<dbReference type="EC" id="3.1.3.48" evidence="2"/>
<evidence type="ECO:0000256" key="2">
    <source>
        <dbReference type="ARBA" id="ARBA00013064"/>
    </source>
</evidence>
<dbReference type="InterPro" id="IPR000387">
    <property type="entry name" value="Tyr_Pase_dom"/>
</dbReference>
<dbReference type="Pfam" id="PF00782">
    <property type="entry name" value="DSPc"/>
    <property type="match status" value="1"/>
</dbReference>
<dbReference type="GO" id="GO:0004725">
    <property type="term" value="F:protein tyrosine phosphatase activity"/>
    <property type="evidence" value="ECO:0007669"/>
    <property type="project" value="UniProtKB-EC"/>
</dbReference>
<dbReference type="InterPro" id="IPR029021">
    <property type="entry name" value="Prot-tyrosine_phosphatase-like"/>
</dbReference>
<dbReference type="Proteomes" id="UP000054516">
    <property type="component" value="Unassembled WGS sequence"/>
</dbReference>
<keyword evidence="4" id="KW-0904">Protein phosphatase</keyword>
<dbReference type="InterPro" id="IPR020422">
    <property type="entry name" value="TYR_PHOSPHATASE_DUAL_dom"/>
</dbReference>
<dbReference type="GO" id="GO:0043409">
    <property type="term" value="P:negative regulation of MAPK cascade"/>
    <property type="evidence" value="ECO:0007669"/>
    <property type="project" value="TreeGrafter"/>
</dbReference>
<evidence type="ECO:0000259" key="6">
    <source>
        <dbReference type="PROSITE" id="PS50056"/>
    </source>
</evidence>
<proteinExistence type="inferred from homology"/>
<evidence type="ECO:0000256" key="4">
    <source>
        <dbReference type="ARBA" id="ARBA00022912"/>
    </source>
</evidence>